<dbReference type="NCBIfam" id="TIGR01643">
    <property type="entry name" value="YD_repeat_2x"/>
    <property type="match status" value="8"/>
</dbReference>
<dbReference type="Proteomes" id="UP001165275">
    <property type="component" value="Unassembled WGS sequence"/>
</dbReference>
<dbReference type="RefSeq" id="WP_248945148.1">
    <property type="nucleotide sequence ID" value="NZ_CBCSGY010000044.1"/>
</dbReference>
<dbReference type="Pfam" id="PF03527">
    <property type="entry name" value="RHS"/>
    <property type="match status" value="1"/>
</dbReference>
<evidence type="ECO:0000256" key="3">
    <source>
        <dbReference type="SAM" id="MobiDB-lite"/>
    </source>
</evidence>
<evidence type="ECO:0000256" key="2">
    <source>
        <dbReference type="ARBA" id="ARBA00022737"/>
    </source>
</evidence>
<protein>
    <submittedName>
        <fullName evidence="7">RHS repeat protein</fullName>
    </submittedName>
</protein>
<dbReference type="InterPro" id="IPR045351">
    <property type="entry name" value="DUF6531"/>
</dbReference>
<feature type="region of interest" description="Disordered" evidence="3">
    <location>
        <begin position="85"/>
        <end position="111"/>
    </location>
</feature>
<dbReference type="InterPro" id="IPR006530">
    <property type="entry name" value="YD"/>
</dbReference>
<keyword evidence="8" id="KW-1185">Reference proteome</keyword>
<evidence type="ECO:0000259" key="4">
    <source>
        <dbReference type="Pfam" id="PF03527"/>
    </source>
</evidence>
<dbReference type="Pfam" id="PF05593">
    <property type="entry name" value="RHS_repeat"/>
    <property type="match status" value="2"/>
</dbReference>
<feature type="domain" description="RHS protein conserved region" evidence="4">
    <location>
        <begin position="1041"/>
        <end position="1077"/>
    </location>
</feature>
<comment type="similarity">
    <text evidence="1">Belongs to the RHS family.</text>
</comment>
<feature type="compositionally biased region" description="Polar residues" evidence="3">
    <location>
        <begin position="85"/>
        <end position="94"/>
    </location>
</feature>
<dbReference type="Gene3D" id="2.180.10.10">
    <property type="entry name" value="RHS repeat-associated core"/>
    <property type="match status" value="3"/>
</dbReference>
<dbReference type="NCBIfam" id="TIGR03696">
    <property type="entry name" value="Rhs_assc_core"/>
    <property type="match status" value="1"/>
</dbReference>
<dbReference type="SUPFAM" id="SSF63829">
    <property type="entry name" value="Calcium-dependent phosphotriesterase"/>
    <property type="match status" value="1"/>
</dbReference>
<sequence length="1298" mass="145905">MKPLFRANAGAGKAIMGGIKDIISLINEHIPHYLTKKPIRAGAVPLNTQKTANINSAGLGKSLENQSSLPTGSNNLHEIKIESPVTQANSSGHNPQGKATPRSEHADMDGDPVSLCTGEELLTIVEGSLPGLLPFTWQRFYRTSACEGDLGLGYGWSHSLSHRLHFTDDTIVWHNDENQRTAFPYPNAEHPILTNVLGGAVLALGSHENEYSLTFGGGAGVYTFVREGEWGRLTALSDKYHHRLQLEYDRQQRLIHLQHAQGRLLFQYTDDDSAHIAQVHLQALIREEAYRDAAWVTQQVLAHYTYNAAGQLVSALNACGEQEHYQYDEVHVITQRQLAGGACFNWTWEGVGPASRCIRQDGNFAQLDTHYLWDDNQRQVTLRRCDGSQEVYQYDRQARLIFRQAANGAETRHTYNEEGLRVSTTDALGQQTRYFYDDTGNLVLELSPDGSMTRYTYLDGQLKRVAKGSGRLEQVWLNSINEHGDIYAARSPGEQVTEYDYFPDGQMRAVTHPDGVTQTYRWDNVGRLLESTTSGGSVRRYRYTPLGTQPIAVTDEAGNTTHFVWDALERLLEQTTPDGRTQQYRYNAYGKVTESRDPAGLVTRYEYAAPLHLLTRKILPDGSALEYRYDNTHLQVSEILNPKGESYRLAYTATGLLSEEIGFDGVKTAYAYDLNDRLIEKQEYGNQPDAEPLVTTYQRDWQGKLLRKTLPDGQVEQYDYDALGRLIAVNDGQTPLAWEYDIANRLVAEHQGWATQRYQYDPHSGLLKGSRLPDGQQLNYHYQHGRVQGITLNEQPLLAFSHDNAGREQERRQGNGLVNRYQYDSLGRRVEHRLQGPGEMGLQPLWEQHYRYQAQGELASITGNAPREYGYDARGQLLSAQFPGSHTAVDRHSVAGESFLYDGAGNRVSEHGEGDNAPGNRLAFFGDRHFEYDRFGNLAVERRGKAHKLVTTFAYDCRHRLIKRTDPHGRVSTYTYDAFNRRTSKTVEGQTTEYLWQGNKLIAETDNQHHWQTFLYEPGSHRPMATIVGSARVNSPKVRTYWYQNDHLGTPHSLTDNEGNTVWRGQYSAYGQLTEEWTPPDDPYEHPQPKVNNPLRFQGQYEDAESGLYYNLNRYYDPGVGRYLTADPVKLDGGLNSYQYVDGNPVGWVDPLGLKGMPGSDSKPTGDRNPEPKTSPDRGLPPLPTNYSPLDWDAVVPKKGAYAGQVRTDHVRLHNIDNPAKPNHGVFYGDGVDVTNQAWEQAARTGVTPDSTGTLKVKMDKLTGRAGGMAADTGELFYSIEIKLVPGTNKIITSYPAN</sequence>
<evidence type="ECO:0000313" key="7">
    <source>
        <dbReference type="EMBL" id="MCL1028874.1"/>
    </source>
</evidence>
<evidence type="ECO:0000259" key="5">
    <source>
        <dbReference type="Pfam" id="PF20148"/>
    </source>
</evidence>
<evidence type="ECO:0000313" key="8">
    <source>
        <dbReference type="Proteomes" id="UP001165275"/>
    </source>
</evidence>
<dbReference type="InterPro" id="IPR001826">
    <property type="entry name" value="RHS"/>
</dbReference>
<feature type="compositionally biased region" description="Basic and acidic residues" evidence="3">
    <location>
        <begin position="1164"/>
        <end position="1176"/>
    </location>
</feature>
<evidence type="ECO:0000256" key="1">
    <source>
        <dbReference type="ARBA" id="ARBA00009455"/>
    </source>
</evidence>
<dbReference type="PANTHER" id="PTHR32305">
    <property type="match status" value="1"/>
</dbReference>
<proteinExistence type="inferred from homology"/>
<organism evidence="7 8">
    <name type="scientific">Serratia silvae</name>
    <dbReference type="NCBI Taxonomy" id="2824122"/>
    <lineage>
        <taxon>Bacteria</taxon>
        <taxon>Pseudomonadati</taxon>
        <taxon>Pseudomonadota</taxon>
        <taxon>Gammaproteobacteria</taxon>
        <taxon>Enterobacterales</taxon>
        <taxon>Yersiniaceae</taxon>
        <taxon>Serratia</taxon>
    </lineage>
</organism>
<dbReference type="InterPro" id="IPR056823">
    <property type="entry name" value="TEN-like_YD-shell"/>
</dbReference>
<reference evidence="7" key="1">
    <citation type="submission" date="2021-04" db="EMBL/GenBank/DDBJ databases">
        <title>Genome sequence of Serratia sp. arafor3.</title>
        <authorList>
            <person name="Besaury L."/>
        </authorList>
    </citation>
    <scope>NUCLEOTIDE SEQUENCE</scope>
    <source>
        <strain evidence="7">Arafor3</strain>
    </source>
</reference>
<dbReference type="PANTHER" id="PTHR32305:SF15">
    <property type="entry name" value="PROTEIN RHSA-RELATED"/>
    <property type="match status" value="1"/>
</dbReference>
<name>A0ABT0KA13_9GAMM</name>
<dbReference type="Pfam" id="PF20148">
    <property type="entry name" value="DUF6531"/>
    <property type="match status" value="1"/>
</dbReference>
<dbReference type="InterPro" id="IPR022385">
    <property type="entry name" value="Rhs_assc_core"/>
</dbReference>
<comment type="caution">
    <text evidence="7">The sequence shown here is derived from an EMBL/GenBank/DDBJ whole genome shotgun (WGS) entry which is preliminary data.</text>
</comment>
<feature type="domain" description="DUF6531" evidence="5">
    <location>
        <begin position="110"/>
        <end position="183"/>
    </location>
</feature>
<accession>A0ABT0KA13</accession>
<dbReference type="InterPro" id="IPR050708">
    <property type="entry name" value="T6SS_VgrG/RHS"/>
</dbReference>
<keyword evidence="2" id="KW-0677">Repeat</keyword>
<dbReference type="Pfam" id="PF25023">
    <property type="entry name" value="TEN_YD-shell"/>
    <property type="match status" value="2"/>
</dbReference>
<evidence type="ECO:0000259" key="6">
    <source>
        <dbReference type="Pfam" id="PF25023"/>
    </source>
</evidence>
<feature type="domain" description="Teneurin-like YD-shell" evidence="6">
    <location>
        <begin position="585"/>
        <end position="741"/>
    </location>
</feature>
<dbReference type="EMBL" id="JAGQDC010000004">
    <property type="protein sequence ID" value="MCL1028874.1"/>
    <property type="molecule type" value="Genomic_DNA"/>
</dbReference>
<feature type="region of interest" description="Disordered" evidence="3">
    <location>
        <begin position="1151"/>
        <end position="1188"/>
    </location>
</feature>
<feature type="domain" description="Teneurin-like YD-shell" evidence="6">
    <location>
        <begin position="375"/>
        <end position="517"/>
    </location>
</feature>
<gene>
    <name evidence="7" type="ORF">KAJ71_07525</name>
</gene>
<dbReference type="InterPro" id="IPR031325">
    <property type="entry name" value="RHS_repeat"/>
</dbReference>